<evidence type="ECO:0000313" key="2">
    <source>
        <dbReference type="EMBL" id="MCP2270712.1"/>
    </source>
</evidence>
<proteinExistence type="predicted"/>
<evidence type="ECO:0000256" key="1">
    <source>
        <dbReference type="SAM" id="MobiDB-lite"/>
    </source>
</evidence>
<comment type="caution">
    <text evidence="2">The sequence shown here is derived from an EMBL/GenBank/DDBJ whole genome shotgun (WGS) entry which is preliminary data.</text>
</comment>
<accession>A0ABT1IDK7</accession>
<reference evidence="2 3" key="1">
    <citation type="submission" date="2022-06" db="EMBL/GenBank/DDBJ databases">
        <title>Genomic Encyclopedia of Archaeal and Bacterial Type Strains, Phase II (KMG-II): from individual species to whole genera.</title>
        <authorList>
            <person name="Goeker M."/>
        </authorList>
    </citation>
    <scope>NUCLEOTIDE SEQUENCE [LARGE SCALE GENOMIC DNA]</scope>
    <source>
        <strain evidence="2 3">DSM 44255</strain>
    </source>
</reference>
<gene>
    <name evidence="2" type="ORF">LV75_003213</name>
</gene>
<feature type="region of interest" description="Disordered" evidence="1">
    <location>
        <begin position="86"/>
        <end position="126"/>
    </location>
</feature>
<feature type="region of interest" description="Disordered" evidence="1">
    <location>
        <begin position="1"/>
        <end position="21"/>
    </location>
</feature>
<evidence type="ECO:0000313" key="3">
    <source>
        <dbReference type="Proteomes" id="UP001205185"/>
    </source>
</evidence>
<sequence length="126" mass="13509">MSKVARDCGETGSEGYPVAVSEPPRSLQLRWADLDVAAQASRGRDRLQAARGRWGEILSGLFGSGDWMRSGGQLPDKAGDGLAELLGLSQSSSQPEPCPPLIPERDSHDDSRNTASRPQREPSGHD</sequence>
<dbReference type="EMBL" id="JAMTCO010000007">
    <property type="protein sequence ID" value="MCP2270712.1"/>
    <property type="molecule type" value="Genomic_DNA"/>
</dbReference>
<dbReference type="RefSeq" id="WP_253887656.1">
    <property type="nucleotide sequence ID" value="NZ_BAAAVB010000009.1"/>
</dbReference>
<name>A0ABT1IDK7_9PSEU</name>
<organism evidence="2 3">
    <name type="scientific">Actinokineospora diospyrosa</name>
    <dbReference type="NCBI Taxonomy" id="103728"/>
    <lineage>
        <taxon>Bacteria</taxon>
        <taxon>Bacillati</taxon>
        <taxon>Actinomycetota</taxon>
        <taxon>Actinomycetes</taxon>
        <taxon>Pseudonocardiales</taxon>
        <taxon>Pseudonocardiaceae</taxon>
        <taxon>Actinokineospora</taxon>
    </lineage>
</organism>
<feature type="compositionally biased region" description="Basic and acidic residues" evidence="1">
    <location>
        <begin position="103"/>
        <end position="126"/>
    </location>
</feature>
<dbReference type="Proteomes" id="UP001205185">
    <property type="component" value="Unassembled WGS sequence"/>
</dbReference>
<feature type="region of interest" description="Disordered" evidence="1">
    <location>
        <begin position="62"/>
        <end position="81"/>
    </location>
</feature>
<protein>
    <submittedName>
        <fullName evidence="2">Uncharacterized protein</fullName>
    </submittedName>
</protein>
<keyword evidence="3" id="KW-1185">Reference proteome</keyword>